<dbReference type="PANTHER" id="PTHR12526">
    <property type="entry name" value="GLYCOSYLTRANSFERASE"/>
    <property type="match status" value="1"/>
</dbReference>
<keyword evidence="3" id="KW-0808">Transferase</keyword>
<dbReference type="GO" id="GO:0004373">
    <property type="term" value="F:alpha-1,4-glucan glucosyltransferase (UDP-glucose donor) activity"/>
    <property type="evidence" value="ECO:0007669"/>
    <property type="project" value="UniProtKB-EC"/>
</dbReference>
<dbReference type="SUPFAM" id="SSF53756">
    <property type="entry name" value="UDP-Glycosyltransferase/glycogen phosphorylase"/>
    <property type="match status" value="1"/>
</dbReference>
<accession>A0A9X2AAI4</accession>
<dbReference type="EMBL" id="JALBUF010000001">
    <property type="protein sequence ID" value="MCI0181883.1"/>
    <property type="molecule type" value="Genomic_DNA"/>
</dbReference>
<feature type="domain" description="Glycosyltransferase subfamily 4-like N-terminal" evidence="2">
    <location>
        <begin position="15"/>
        <end position="181"/>
    </location>
</feature>
<dbReference type="CDD" id="cd03801">
    <property type="entry name" value="GT4_PimA-like"/>
    <property type="match status" value="1"/>
</dbReference>
<dbReference type="Proteomes" id="UP001139263">
    <property type="component" value="Unassembled WGS sequence"/>
</dbReference>
<dbReference type="EC" id="2.4.1.11" evidence="3"/>
<protein>
    <submittedName>
        <fullName evidence="3">Glycogen synthase</fullName>
        <ecNumber evidence="3">2.4.1.11</ecNumber>
    </submittedName>
</protein>
<gene>
    <name evidence="3" type="ORF">MM817_00130</name>
</gene>
<dbReference type="Gene3D" id="3.40.50.2000">
    <property type="entry name" value="Glycogen Phosphorylase B"/>
    <property type="match status" value="2"/>
</dbReference>
<keyword evidence="4" id="KW-1185">Reference proteome</keyword>
<comment type="caution">
    <text evidence="3">The sequence shown here is derived from an EMBL/GenBank/DDBJ whole genome shotgun (WGS) entry which is preliminary data.</text>
</comment>
<dbReference type="Pfam" id="PF13439">
    <property type="entry name" value="Glyco_transf_4"/>
    <property type="match status" value="1"/>
</dbReference>
<dbReference type="RefSeq" id="WP_241711511.1">
    <property type="nucleotide sequence ID" value="NZ_JALBUF010000001.1"/>
</dbReference>
<reference evidence="3" key="1">
    <citation type="submission" date="2022-03" db="EMBL/GenBank/DDBJ databases">
        <title>Draft Genome Sequence of Firmicute Strain S0AB, a Heterotrophic Iron/Sulfur-Oxidizing Extreme Acidophile.</title>
        <authorList>
            <person name="Vergara E."/>
            <person name="Pakostova E."/>
            <person name="Johnson D.B."/>
            <person name="Holmes D.S."/>
        </authorList>
    </citation>
    <scope>NUCLEOTIDE SEQUENCE</scope>
    <source>
        <strain evidence="3">S0AB</strain>
    </source>
</reference>
<sequence length="385" mass="43586">MVIAVIATEYEPTIIGGLGIVATRLSEALAARGHEVIVLTRGSSRHIEEIRKRHLRVFRYPRESQYFSKRTQTFYADPILKHLKKMNIRPDLIHLHSVQGDQLAEAMARYYGISTMYTCHSLLAQETIQSSFARRMEQRQCHIIERSDAIISPSRWQALLLTSQYPTAAEKIFVVPNGTRVTRNPRIWNDRSMQHILFVGRLIRSKCALETITAISTLRKIDRNVHLDLIGQGGRDYTALLHKETARLHLTPHVQFLGSLSHKDVLKRMQRTGIVVVPSRNESFGLVALEAMGTGTPLVATRAGGLSDFVSNDTASIITNVTAQDISKAIQHVWNHPDQTLKRRYLGYSLAKQYSWEEIARSYEKVGTGKGDLFKPQIESEGHIE</sequence>
<dbReference type="AlphaFoldDB" id="A0A9X2AAI4"/>
<evidence type="ECO:0000259" key="2">
    <source>
        <dbReference type="Pfam" id="PF13439"/>
    </source>
</evidence>
<dbReference type="PANTHER" id="PTHR12526:SF638">
    <property type="entry name" value="SPORE COAT PROTEIN SA"/>
    <property type="match status" value="1"/>
</dbReference>
<evidence type="ECO:0000259" key="1">
    <source>
        <dbReference type="Pfam" id="PF00534"/>
    </source>
</evidence>
<proteinExistence type="predicted"/>
<name>A0A9X2AAI4_9BACL</name>
<organism evidence="3 4">
    <name type="scientific">Sulfoacidibacillus ferrooxidans</name>
    <dbReference type="NCBI Taxonomy" id="2005001"/>
    <lineage>
        <taxon>Bacteria</taxon>
        <taxon>Bacillati</taxon>
        <taxon>Bacillota</taxon>
        <taxon>Bacilli</taxon>
        <taxon>Bacillales</taxon>
        <taxon>Alicyclobacillaceae</taxon>
        <taxon>Sulfoacidibacillus</taxon>
    </lineage>
</organism>
<evidence type="ECO:0000313" key="4">
    <source>
        <dbReference type="Proteomes" id="UP001139263"/>
    </source>
</evidence>
<dbReference type="Pfam" id="PF00534">
    <property type="entry name" value="Glycos_transf_1"/>
    <property type="match status" value="1"/>
</dbReference>
<dbReference type="InterPro" id="IPR001296">
    <property type="entry name" value="Glyco_trans_1"/>
</dbReference>
<feature type="domain" description="Glycosyl transferase family 1" evidence="1">
    <location>
        <begin position="196"/>
        <end position="337"/>
    </location>
</feature>
<evidence type="ECO:0000313" key="3">
    <source>
        <dbReference type="EMBL" id="MCI0181883.1"/>
    </source>
</evidence>
<dbReference type="InterPro" id="IPR028098">
    <property type="entry name" value="Glyco_trans_4-like_N"/>
</dbReference>
<keyword evidence="3" id="KW-0328">Glycosyltransferase</keyword>